<keyword evidence="1" id="KW-1133">Transmembrane helix</keyword>
<name>A0A2P2L2X1_RHIMU</name>
<keyword evidence="1" id="KW-0812">Transmembrane</keyword>
<accession>A0A2P2L2X1</accession>
<dbReference type="EMBL" id="GGEC01031835">
    <property type="protein sequence ID" value="MBX12319.1"/>
    <property type="molecule type" value="Transcribed_RNA"/>
</dbReference>
<evidence type="ECO:0000256" key="1">
    <source>
        <dbReference type="SAM" id="Phobius"/>
    </source>
</evidence>
<sequence length="65" mass="7917">MCKLNLQHYKLSNKYMRRKIMSNDNKTLQLNLCRTQKYTYHCICALYFLISLIIVIFCHFCNSLY</sequence>
<keyword evidence="1" id="KW-0472">Membrane</keyword>
<dbReference type="AlphaFoldDB" id="A0A2P2L2X1"/>
<protein>
    <submittedName>
        <fullName evidence="2">Uncharacterized protein</fullName>
    </submittedName>
</protein>
<reference evidence="2" key="1">
    <citation type="submission" date="2018-02" db="EMBL/GenBank/DDBJ databases">
        <title>Rhizophora mucronata_Transcriptome.</title>
        <authorList>
            <person name="Meera S.P."/>
            <person name="Sreeshan A."/>
            <person name="Augustine A."/>
        </authorList>
    </citation>
    <scope>NUCLEOTIDE SEQUENCE</scope>
    <source>
        <tissue evidence="2">Leaf</tissue>
    </source>
</reference>
<feature type="transmembrane region" description="Helical" evidence="1">
    <location>
        <begin position="38"/>
        <end position="61"/>
    </location>
</feature>
<evidence type="ECO:0000313" key="2">
    <source>
        <dbReference type="EMBL" id="MBX12319.1"/>
    </source>
</evidence>
<organism evidence="2">
    <name type="scientific">Rhizophora mucronata</name>
    <name type="common">Asiatic mangrove</name>
    <dbReference type="NCBI Taxonomy" id="61149"/>
    <lineage>
        <taxon>Eukaryota</taxon>
        <taxon>Viridiplantae</taxon>
        <taxon>Streptophyta</taxon>
        <taxon>Embryophyta</taxon>
        <taxon>Tracheophyta</taxon>
        <taxon>Spermatophyta</taxon>
        <taxon>Magnoliopsida</taxon>
        <taxon>eudicotyledons</taxon>
        <taxon>Gunneridae</taxon>
        <taxon>Pentapetalae</taxon>
        <taxon>rosids</taxon>
        <taxon>fabids</taxon>
        <taxon>Malpighiales</taxon>
        <taxon>Rhizophoraceae</taxon>
        <taxon>Rhizophora</taxon>
    </lineage>
</organism>
<proteinExistence type="predicted"/>